<keyword evidence="1" id="KW-0472">Membrane</keyword>
<gene>
    <name evidence="2" type="ORF">DN92_03470</name>
</gene>
<dbReference type="KEGG" id="pard:DN92_03470"/>
<feature type="transmembrane region" description="Helical" evidence="1">
    <location>
        <begin position="80"/>
        <end position="99"/>
    </location>
</feature>
<accession>A0A6M9PQR0</accession>
<name>A0A6M9PQR0_9BURK</name>
<dbReference type="AlphaFoldDB" id="A0A6M9PQR0"/>
<feature type="transmembrane region" description="Helical" evidence="1">
    <location>
        <begin position="119"/>
        <end position="140"/>
    </location>
</feature>
<feature type="transmembrane region" description="Helical" evidence="1">
    <location>
        <begin position="43"/>
        <end position="64"/>
    </location>
</feature>
<sequence length="155" mass="17355">MKTVLHAMFGTIALTLVFASLLASLVSELWYSQEIISEVKALTLQGMLLLVLTLSLTAIYGLVLSKKRQGNIIQAKKKRMIWILLIATLVLLPISYLLSLHAQTERLDWLYFVPQGIEYIFDVIILILLGLNFIDGVKLVRQSAVGIDDKQTLKG</sequence>
<dbReference type="RefSeq" id="WP_173959947.1">
    <property type="nucleotide sequence ID" value="NZ_CBCSCC010000003.1"/>
</dbReference>
<reference evidence="2 3" key="1">
    <citation type="submission" date="2018-04" db="EMBL/GenBank/DDBJ databases">
        <title>Polynucleobacter sp. UK-Long2-W17 genome.</title>
        <authorList>
            <person name="Hahn M.W."/>
        </authorList>
    </citation>
    <scope>NUCLEOTIDE SEQUENCE [LARGE SCALE GENOMIC DNA]</scope>
    <source>
        <strain evidence="2 3">UK-Long2-W17</strain>
    </source>
</reference>
<dbReference type="Proteomes" id="UP000501090">
    <property type="component" value="Chromosome"/>
</dbReference>
<keyword evidence="3" id="KW-1185">Reference proteome</keyword>
<evidence type="ECO:0000256" key="1">
    <source>
        <dbReference type="SAM" id="Phobius"/>
    </source>
</evidence>
<proteinExistence type="predicted"/>
<protein>
    <recommendedName>
        <fullName evidence="4">Transmembrane protein</fullName>
    </recommendedName>
</protein>
<organism evidence="2 3">
    <name type="scientific">Polynucleobacter arcticus</name>
    <dbReference type="NCBI Taxonomy" id="1743165"/>
    <lineage>
        <taxon>Bacteria</taxon>
        <taxon>Pseudomonadati</taxon>
        <taxon>Pseudomonadota</taxon>
        <taxon>Betaproteobacteria</taxon>
        <taxon>Burkholderiales</taxon>
        <taxon>Burkholderiaceae</taxon>
        <taxon>Polynucleobacter</taxon>
    </lineage>
</organism>
<evidence type="ECO:0008006" key="4">
    <source>
        <dbReference type="Google" id="ProtNLM"/>
    </source>
</evidence>
<keyword evidence="1" id="KW-0812">Transmembrane</keyword>
<evidence type="ECO:0000313" key="2">
    <source>
        <dbReference type="EMBL" id="QKM60176.1"/>
    </source>
</evidence>
<keyword evidence="1" id="KW-1133">Transmembrane helix</keyword>
<dbReference type="EMBL" id="CP028940">
    <property type="protein sequence ID" value="QKM60176.1"/>
    <property type="molecule type" value="Genomic_DNA"/>
</dbReference>
<evidence type="ECO:0000313" key="3">
    <source>
        <dbReference type="Proteomes" id="UP000501090"/>
    </source>
</evidence>